<protein>
    <submittedName>
        <fullName evidence="1">Uncharacterized protein</fullName>
    </submittedName>
</protein>
<sequence>MGPVARPFLVRGRAVPLARYLAEEGIEGLVACSCIGNEVTIDLADTRILVSLADVGGVVGLTFHMVQDGPAKARSWTRRLPSDTAPRELAASIARDVRTLERELAPLRRRPPEGTERRWPAV</sequence>
<name>A0A1E7MVV7_KITAU</name>
<dbReference type="AlphaFoldDB" id="A0A1E7MVV7"/>
<comment type="caution">
    <text evidence="1">The sequence shown here is derived from an EMBL/GenBank/DDBJ whole genome shotgun (WGS) entry which is preliminary data.</text>
</comment>
<reference evidence="1" key="1">
    <citation type="submission" date="2016-08" db="EMBL/GenBank/DDBJ databases">
        <title>Sequencing, Assembly and Comparative Genomics of S. aureofaciens ATCC 10762.</title>
        <authorList>
            <person name="Gradnigo J.S."/>
            <person name="Johnson N."/>
            <person name="Somerville G.A."/>
        </authorList>
    </citation>
    <scope>NUCLEOTIDE SEQUENCE [LARGE SCALE GENOMIC DNA]</scope>
    <source>
        <strain evidence="1">ATCC 10762</strain>
    </source>
</reference>
<accession>A0A1E7MVV7</accession>
<dbReference type="Proteomes" id="UP000037395">
    <property type="component" value="Unassembled WGS sequence"/>
</dbReference>
<gene>
    <name evidence="1" type="ORF">HS99_0017060</name>
</gene>
<dbReference type="EMBL" id="JPRF03000097">
    <property type="protein sequence ID" value="OEV32403.1"/>
    <property type="molecule type" value="Genomic_DNA"/>
</dbReference>
<evidence type="ECO:0000313" key="1">
    <source>
        <dbReference type="EMBL" id="OEV32403.1"/>
    </source>
</evidence>
<organism evidence="1 2">
    <name type="scientific">Kitasatospora aureofaciens</name>
    <name type="common">Streptomyces aureofaciens</name>
    <dbReference type="NCBI Taxonomy" id="1894"/>
    <lineage>
        <taxon>Bacteria</taxon>
        <taxon>Bacillati</taxon>
        <taxon>Actinomycetota</taxon>
        <taxon>Actinomycetes</taxon>
        <taxon>Kitasatosporales</taxon>
        <taxon>Streptomycetaceae</taxon>
        <taxon>Kitasatospora</taxon>
    </lineage>
</organism>
<evidence type="ECO:0000313" key="2">
    <source>
        <dbReference type="Proteomes" id="UP000037395"/>
    </source>
</evidence>
<proteinExistence type="predicted"/>
<keyword evidence="2" id="KW-1185">Reference proteome</keyword>